<keyword evidence="5" id="KW-0812">Transmembrane</keyword>
<evidence type="ECO:0000256" key="9">
    <source>
        <dbReference type="ARBA" id="ARBA00023235"/>
    </source>
</evidence>
<evidence type="ECO:0000313" key="18">
    <source>
        <dbReference type="EMBL" id="WYJ93828.1"/>
    </source>
</evidence>
<evidence type="ECO:0000256" key="4">
    <source>
        <dbReference type="ARBA" id="ARBA00022475"/>
    </source>
</evidence>
<evidence type="ECO:0000256" key="13">
    <source>
        <dbReference type="HAMAP-Rule" id="MF_01201"/>
    </source>
</evidence>
<dbReference type="EMBL" id="CP147246">
    <property type="protein sequence ID" value="WYJ93828.1"/>
    <property type="molecule type" value="Genomic_DNA"/>
</dbReference>
<dbReference type="EMBL" id="NIBQ01000002">
    <property type="protein sequence ID" value="OUZ33039.1"/>
    <property type="molecule type" value="Genomic_DNA"/>
</dbReference>
<comment type="cofactor">
    <cofactor evidence="2 13 14">
        <name>pyridoxal 5'-phosphate</name>
        <dbReference type="ChEBI" id="CHEBI:597326"/>
    </cofactor>
</comment>
<dbReference type="CDD" id="cd00430">
    <property type="entry name" value="PLPDE_III_AR"/>
    <property type="match status" value="1"/>
</dbReference>
<evidence type="ECO:0000256" key="3">
    <source>
        <dbReference type="ARBA" id="ARBA00004651"/>
    </source>
</evidence>
<dbReference type="PROSITE" id="PS00395">
    <property type="entry name" value="ALANINE_RACEMASE"/>
    <property type="match status" value="1"/>
</dbReference>
<keyword evidence="19" id="KW-1185">Reference proteome</keyword>
<dbReference type="RefSeq" id="WP_087640865.1">
    <property type="nucleotide sequence ID" value="NZ_CP147246.1"/>
</dbReference>
<evidence type="ECO:0000256" key="5">
    <source>
        <dbReference type="ARBA" id="ARBA00022692"/>
    </source>
</evidence>
<dbReference type="PANTHER" id="PTHR30511">
    <property type="entry name" value="ALANINE RACEMASE"/>
    <property type="match status" value="1"/>
</dbReference>
<gene>
    <name evidence="18" type="ORF">A5889_001330</name>
    <name evidence="17" type="ORF">A5889_001748</name>
</gene>
<evidence type="ECO:0000256" key="14">
    <source>
        <dbReference type="PIRSR" id="PIRSR600821-50"/>
    </source>
</evidence>
<keyword evidence="8" id="KW-0472">Membrane</keyword>
<dbReference type="UniPathway" id="UPA00042">
    <property type="reaction ID" value="UER00497"/>
</dbReference>
<comment type="function">
    <text evidence="13">Catalyzes the interconversion of L-alanine and D-alanine. May also act on other amino acids.</text>
</comment>
<keyword evidence="4" id="KW-1003">Cell membrane</keyword>
<feature type="domain" description="Alanine racemase C-terminal" evidence="16">
    <location>
        <begin position="247"/>
        <end position="372"/>
    </location>
</feature>
<keyword evidence="6 13" id="KW-0663">Pyridoxal phosphate</keyword>
<comment type="pathway">
    <text evidence="13">Amino-acid biosynthesis; D-alanine biosynthesis; D-alanine from L-alanine: step 1/1.</text>
</comment>
<dbReference type="NCBIfam" id="TIGR00492">
    <property type="entry name" value="alr"/>
    <property type="match status" value="1"/>
</dbReference>
<comment type="similarity">
    <text evidence="13">Belongs to the alanine racemase family.</text>
</comment>
<dbReference type="InterPro" id="IPR011079">
    <property type="entry name" value="Ala_racemase_C"/>
</dbReference>
<organism evidence="17">
    <name type="scientific">Candidatus Enterococcus dunnyi</name>
    <dbReference type="NCBI Taxonomy" id="1834192"/>
    <lineage>
        <taxon>Bacteria</taxon>
        <taxon>Bacillati</taxon>
        <taxon>Bacillota</taxon>
        <taxon>Bacilli</taxon>
        <taxon>Lactobacillales</taxon>
        <taxon>Enterococcaceae</taxon>
        <taxon>Enterococcus</taxon>
    </lineage>
</organism>
<comment type="catalytic activity">
    <reaction evidence="1 13">
        <text>L-alanine = D-alanine</text>
        <dbReference type="Rhea" id="RHEA:20249"/>
        <dbReference type="ChEBI" id="CHEBI:57416"/>
        <dbReference type="ChEBI" id="CHEBI:57972"/>
        <dbReference type="EC" id="5.1.1.1"/>
    </reaction>
</comment>
<evidence type="ECO:0000256" key="15">
    <source>
        <dbReference type="PIRSR" id="PIRSR600821-52"/>
    </source>
</evidence>
<dbReference type="GO" id="GO:0046677">
    <property type="term" value="P:response to antibiotic"/>
    <property type="evidence" value="ECO:0007669"/>
    <property type="project" value="UniProtKB-KW"/>
</dbReference>
<dbReference type="GO" id="GO:0009252">
    <property type="term" value="P:peptidoglycan biosynthetic process"/>
    <property type="evidence" value="ECO:0007669"/>
    <property type="project" value="TreeGrafter"/>
</dbReference>
<dbReference type="FunFam" id="3.20.20.10:FF:000002">
    <property type="entry name" value="Alanine racemase"/>
    <property type="match status" value="1"/>
</dbReference>
<evidence type="ECO:0000256" key="11">
    <source>
        <dbReference type="ARBA" id="ARBA00060905"/>
    </source>
</evidence>
<dbReference type="Proteomes" id="UP000196151">
    <property type="component" value="Chromosome"/>
</dbReference>
<dbReference type="PANTHER" id="PTHR30511:SF0">
    <property type="entry name" value="ALANINE RACEMASE, CATABOLIC-RELATED"/>
    <property type="match status" value="1"/>
</dbReference>
<reference evidence="18" key="3">
    <citation type="submission" date="2024-03" db="EMBL/GenBank/DDBJ databases">
        <title>The Genome Sequence of Enterococcus sp. DIV0238c.</title>
        <authorList>
            <consortium name="The Broad Institute Genomics Platform"/>
            <consortium name="The Broad Institute Microbial Omics Core"/>
            <consortium name="The Broad Institute Genomic Center for Infectious Diseases"/>
            <person name="Earl A."/>
            <person name="Manson A."/>
            <person name="Gilmore M."/>
            <person name="Schwartman J."/>
            <person name="Shea T."/>
            <person name="Abouelleil A."/>
            <person name="Cao P."/>
            <person name="Chapman S."/>
            <person name="Cusick C."/>
            <person name="Young S."/>
            <person name="Neafsey D."/>
            <person name="Nusbaum C."/>
            <person name="Birren B."/>
        </authorList>
    </citation>
    <scope>NUCLEOTIDE SEQUENCE</scope>
    <source>
        <strain evidence="18">9D6_DIV0238</strain>
    </source>
</reference>
<dbReference type="SUPFAM" id="SSF50621">
    <property type="entry name" value="Alanine racemase C-terminal domain-like"/>
    <property type="match status" value="1"/>
</dbReference>
<comment type="similarity">
    <text evidence="11">In the N-terminal section; belongs to the acyltransferase 3 family.</text>
</comment>
<reference evidence="17" key="1">
    <citation type="submission" date="2017-05" db="EMBL/GenBank/DDBJ databases">
        <title>The Genome Sequence of Enterococcus sp. 9D6_DIV0238.</title>
        <authorList>
            <consortium name="The Broad Institute Genomics Platform"/>
            <consortium name="The Broad Institute Genomic Center for Infectious Diseases"/>
            <person name="Earl A."/>
            <person name="Manson A."/>
            <person name="Schwartman J."/>
            <person name="Gilmore M."/>
            <person name="Abouelleil A."/>
            <person name="Cao P."/>
            <person name="Chapman S."/>
            <person name="Cusick C."/>
            <person name="Shea T."/>
            <person name="Young S."/>
            <person name="Neafsey D."/>
            <person name="Nusbaum C."/>
            <person name="Birren B."/>
        </authorList>
    </citation>
    <scope>NUCLEOTIDE SEQUENCE [LARGE SCALE GENOMIC DNA]</scope>
    <source>
        <strain evidence="17">9D6_DIV0238</strain>
    </source>
</reference>
<evidence type="ECO:0000256" key="8">
    <source>
        <dbReference type="ARBA" id="ARBA00023136"/>
    </source>
</evidence>
<keyword evidence="7" id="KW-1133">Transmembrane helix</keyword>
<dbReference type="InterPro" id="IPR000821">
    <property type="entry name" value="Ala_racemase"/>
</dbReference>
<feature type="binding site" evidence="13 15">
    <location>
        <position position="315"/>
    </location>
    <ligand>
        <name>substrate</name>
    </ligand>
</feature>
<evidence type="ECO:0000256" key="6">
    <source>
        <dbReference type="ARBA" id="ARBA00022898"/>
    </source>
</evidence>
<dbReference type="OrthoDB" id="9813814at2"/>
<dbReference type="FunFam" id="2.40.37.10:FF:000006">
    <property type="entry name" value="Alanine racemase"/>
    <property type="match status" value="1"/>
</dbReference>
<dbReference type="Pfam" id="PF01168">
    <property type="entry name" value="Ala_racemase_N"/>
    <property type="match status" value="1"/>
</dbReference>
<evidence type="ECO:0000256" key="2">
    <source>
        <dbReference type="ARBA" id="ARBA00001933"/>
    </source>
</evidence>
<dbReference type="AlphaFoldDB" id="A0A200J887"/>
<dbReference type="GO" id="GO:0008784">
    <property type="term" value="F:alanine racemase activity"/>
    <property type="evidence" value="ECO:0007669"/>
    <property type="project" value="UniProtKB-UniRule"/>
</dbReference>
<dbReference type="SMART" id="SM01005">
    <property type="entry name" value="Ala_racemase_C"/>
    <property type="match status" value="1"/>
</dbReference>
<evidence type="ECO:0000259" key="16">
    <source>
        <dbReference type="SMART" id="SM01005"/>
    </source>
</evidence>
<keyword evidence="9 13" id="KW-0413">Isomerase</keyword>
<accession>A0A200J887</accession>
<feature type="active site" description="Proton acceptor; specific for D-alanine" evidence="13">
    <location>
        <position position="40"/>
    </location>
</feature>
<comment type="similarity">
    <text evidence="12">In the C-terminal section; belongs to the alanine racemase family.</text>
</comment>
<feature type="modified residue" description="N6-(pyridoxal phosphate)lysine" evidence="13 14">
    <location>
        <position position="40"/>
    </location>
</feature>
<dbReference type="InterPro" id="IPR029066">
    <property type="entry name" value="PLP-binding_barrel"/>
</dbReference>
<dbReference type="PRINTS" id="PR00992">
    <property type="entry name" value="ALARACEMASE"/>
</dbReference>
<protein>
    <recommendedName>
        <fullName evidence="13">Alanine racemase</fullName>
        <ecNumber evidence="13">5.1.1.1</ecNumber>
    </recommendedName>
</protein>
<feature type="active site" description="Proton acceptor; specific for L-alanine" evidence="13">
    <location>
        <position position="268"/>
    </location>
</feature>
<evidence type="ECO:0000256" key="1">
    <source>
        <dbReference type="ARBA" id="ARBA00000316"/>
    </source>
</evidence>
<name>A0A200J887_9ENTE</name>
<evidence type="ECO:0000256" key="12">
    <source>
        <dbReference type="ARBA" id="ARBA00061081"/>
    </source>
</evidence>
<dbReference type="EC" id="5.1.1.1" evidence="13"/>
<reference evidence="18" key="2">
    <citation type="submission" date="2017-05" db="EMBL/GenBank/DDBJ databases">
        <authorList>
            <consortium name="The Broad Institute Genomics Platform"/>
            <consortium name="The Broad Institute Genomic Center for Infectious Diseases"/>
            <person name="Earl A."/>
            <person name="Manson A."/>
            <person name="Schwartman J."/>
            <person name="Gilmore M."/>
            <person name="Abouelleil A."/>
            <person name="Cao P."/>
            <person name="Chapman S."/>
            <person name="Cusick C."/>
            <person name="Shea T."/>
            <person name="Young S."/>
            <person name="Neafsey D."/>
            <person name="Nusbaum C."/>
            <person name="Birren B."/>
        </authorList>
    </citation>
    <scope>NUCLEOTIDE SEQUENCE</scope>
    <source>
        <strain evidence="18">9D6_DIV0238</strain>
    </source>
</reference>
<evidence type="ECO:0000313" key="19">
    <source>
        <dbReference type="Proteomes" id="UP000196151"/>
    </source>
</evidence>
<keyword evidence="10" id="KW-0046">Antibiotic resistance</keyword>
<comment type="subcellular location">
    <subcellularLocation>
        <location evidence="3">Cell membrane</location>
        <topology evidence="3">Multi-pass membrane protein</topology>
    </subcellularLocation>
</comment>
<evidence type="ECO:0000256" key="10">
    <source>
        <dbReference type="ARBA" id="ARBA00023251"/>
    </source>
</evidence>
<dbReference type="InterPro" id="IPR001608">
    <property type="entry name" value="Ala_racemase_N"/>
</dbReference>
<dbReference type="InterPro" id="IPR009006">
    <property type="entry name" value="Ala_racemase/Decarboxylase_C"/>
</dbReference>
<dbReference type="Gene3D" id="3.20.20.10">
    <property type="entry name" value="Alanine racemase"/>
    <property type="match status" value="1"/>
</dbReference>
<dbReference type="SUPFAM" id="SSF51419">
    <property type="entry name" value="PLP-binding barrel"/>
    <property type="match status" value="1"/>
</dbReference>
<dbReference type="Gene3D" id="2.40.37.10">
    <property type="entry name" value="Lyase, Ornithine Decarboxylase, Chain A, domain 1"/>
    <property type="match status" value="1"/>
</dbReference>
<evidence type="ECO:0000313" key="17">
    <source>
        <dbReference type="EMBL" id="OUZ33039.1"/>
    </source>
</evidence>
<proteinExistence type="inferred from homology"/>
<dbReference type="GO" id="GO:0030632">
    <property type="term" value="P:D-alanine biosynthetic process"/>
    <property type="evidence" value="ECO:0007669"/>
    <property type="project" value="UniProtKB-UniRule"/>
</dbReference>
<dbReference type="GO" id="GO:0030170">
    <property type="term" value="F:pyridoxal phosphate binding"/>
    <property type="evidence" value="ECO:0007669"/>
    <property type="project" value="UniProtKB-UniRule"/>
</dbReference>
<sequence>MVVGWHRPTKLVIDTQAIKQNVRNEIKRMPSRTELFAVVKANGYGHGAIQTAKAAIEGGATGFCVAVLDEAIELREAGITEPILILGVVDTFYIDLLLKYDLSVTAATQEWLEQAKEQLIHLQAKTPLKIHIKVDTGMGRIGFTSPETVQKAVTVVKSEKRMLWEGLFTHFSTADEKDTGYFQKQEQRFKEVLAVLDELPRYVHTSNSATAFWHPEHAGNMIRFGIGLYGLNPSGHELTEVYPLKPALSLVSELIQVKELPAGEGIGYGNTYTTTENEWIGTVPIGYADGWLRHLTGFSVLVEGEACEIVGRICMDQCMIRLPNQVAVGTTVTLIGHDHGKEITMQMVADKLETIHYEVACTFSERLPREYK</sequence>
<dbReference type="InterPro" id="IPR020622">
    <property type="entry name" value="Ala_racemase_pyridoxalP-BS"/>
</dbReference>
<dbReference type="HAMAP" id="MF_01201">
    <property type="entry name" value="Ala_racemase"/>
    <property type="match status" value="1"/>
</dbReference>
<feature type="binding site" evidence="13 15">
    <location>
        <position position="140"/>
    </location>
    <ligand>
        <name>substrate</name>
    </ligand>
</feature>
<dbReference type="GO" id="GO:0005829">
    <property type="term" value="C:cytosol"/>
    <property type="evidence" value="ECO:0007669"/>
    <property type="project" value="TreeGrafter"/>
</dbReference>
<dbReference type="Pfam" id="PF00842">
    <property type="entry name" value="Ala_racemase_C"/>
    <property type="match status" value="1"/>
</dbReference>
<dbReference type="GO" id="GO:0005886">
    <property type="term" value="C:plasma membrane"/>
    <property type="evidence" value="ECO:0007669"/>
    <property type="project" value="UniProtKB-SubCell"/>
</dbReference>
<evidence type="ECO:0000256" key="7">
    <source>
        <dbReference type="ARBA" id="ARBA00022989"/>
    </source>
</evidence>